<feature type="signal peptide" evidence="2">
    <location>
        <begin position="1"/>
        <end position="21"/>
    </location>
</feature>
<feature type="domain" description="Retropepsin-like aspartic endopeptidase" evidence="3">
    <location>
        <begin position="117"/>
        <end position="250"/>
    </location>
</feature>
<keyword evidence="5" id="KW-1185">Reference proteome</keyword>
<dbReference type="PROSITE" id="PS51257">
    <property type="entry name" value="PROKAR_LIPOPROTEIN"/>
    <property type="match status" value="1"/>
</dbReference>
<reference evidence="4 5" key="1">
    <citation type="submission" date="2013-07" db="EMBL/GenBank/DDBJ databases">
        <title>Sulfurimonas hongkongensis AST-10 Genome Sequencing.</title>
        <authorList>
            <person name="Cai L."/>
            <person name="Zhang T."/>
        </authorList>
    </citation>
    <scope>NUCLEOTIDE SEQUENCE [LARGE SCALE GENOMIC DNA]</scope>
    <source>
        <strain evidence="4 5">AST-10</strain>
    </source>
</reference>
<evidence type="ECO:0000256" key="2">
    <source>
        <dbReference type="SAM" id="SignalP"/>
    </source>
</evidence>
<name>T0JQU4_9BACT</name>
<evidence type="ECO:0000313" key="5">
    <source>
        <dbReference type="Proteomes" id="UP000015520"/>
    </source>
</evidence>
<proteinExistence type="predicted"/>
<dbReference type="STRING" id="1172190.M947_01700"/>
<feature type="chain" id="PRO_5004565875" description="Retropepsin-like aspartic endopeptidase domain-containing protein" evidence="2">
    <location>
        <begin position="22"/>
        <end position="259"/>
    </location>
</feature>
<feature type="coiled-coil region" evidence="1">
    <location>
        <begin position="30"/>
        <end position="65"/>
    </location>
</feature>
<organism evidence="4 5">
    <name type="scientific">Sulfurimonas hongkongensis</name>
    <dbReference type="NCBI Taxonomy" id="1172190"/>
    <lineage>
        <taxon>Bacteria</taxon>
        <taxon>Pseudomonadati</taxon>
        <taxon>Campylobacterota</taxon>
        <taxon>Epsilonproteobacteria</taxon>
        <taxon>Campylobacterales</taxon>
        <taxon>Sulfurimonadaceae</taxon>
        <taxon>Sulfurimonas</taxon>
    </lineage>
</organism>
<dbReference type="PANTHER" id="PTHR38037">
    <property type="entry name" value="ZN_PROTEASE DOMAIN-CONTAINING PROTEIN"/>
    <property type="match status" value="1"/>
</dbReference>
<sequence>MVVKNLLYFFLIFFLSGCTQAYTTTNTQHLDALNKQITNLEQNLSQKLDTKLEKHDENYKRLLETSLLQQAKSFESLKSDLITLLKPAKPVKTKVVKTKQKPIIVENKILSLKEKLVIGSVERVHVYPSNFVMEARIDTGAETSSIDAREITRFERDGKKWVRFTLVDRETGTSHVVERKVVRVVRISQSSLEKDYEKRVIVVLKITIGDKKELSEFTLTNREHMKYPMLIGRSALQDVMVVDVSEEYLAPLVIRKKTK</sequence>
<dbReference type="RefSeq" id="WP_021286621.1">
    <property type="nucleotide sequence ID" value="NZ_AUPZ01000002.1"/>
</dbReference>
<evidence type="ECO:0000259" key="3">
    <source>
        <dbReference type="Pfam" id="PF05618"/>
    </source>
</evidence>
<protein>
    <recommendedName>
        <fullName evidence="3">Retropepsin-like aspartic endopeptidase domain-containing protein</fullName>
    </recommendedName>
</protein>
<keyword evidence="1" id="KW-0175">Coiled coil</keyword>
<evidence type="ECO:0000256" key="1">
    <source>
        <dbReference type="SAM" id="Coils"/>
    </source>
</evidence>
<evidence type="ECO:0000313" key="4">
    <source>
        <dbReference type="EMBL" id="EQB40541.1"/>
    </source>
</evidence>
<gene>
    <name evidence="4" type="ORF">M947_01700</name>
</gene>
<accession>T0JQU4</accession>
<dbReference type="SUPFAM" id="SSF50630">
    <property type="entry name" value="Acid proteases"/>
    <property type="match status" value="1"/>
</dbReference>
<dbReference type="PANTHER" id="PTHR38037:SF2">
    <property type="entry name" value="ATP-DEPENDENT ZINC PROTEASE DOMAIN-CONTAINING PROTEIN-RELATED"/>
    <property type="match status" value="1"/>
</dbReference>
<dbReference type="InterPro" id="IPR021109">
    <property type="entry name" value="Peptidase_aspartic_dom_sf"/>
</dbReference>
<dbReference type="EMBL" id="AUPZ01000002">
    <property type="protein sequence ID" value="EQB40541.1"/>
    <property type="molecule type" value="Genomic_DNA"/>
</dbReference>
<keyword evidence="2" id="KW-0732">Signal</keyword>
<dbReference type="PATRIC" id="fig|1172190.3.peg.330"/>
<dbReference type="OrthoDB" id="9782977at2"/>
<dbReference type="Gene3D" id="2.40.70.10">
    <property type="entry name" value="Acid Proteases"/>
    <property type="match status" value="1"/>
</dbReference>
<dbReference type="eggNOG" id="COG4067">
    <property type="taxonomic scope" value="Bacteria"/>
</dbReference>
<comment type="caution">
    <text evidence="4">The sequence shown here is derived from an EMBL/GenBank/DDBJ whole genome shotgun (WGS) entry which is preliminary data.</text>
</comment>
<dbReference type="AlphaFoldDB" id="T0JQU4"/>
<dbReference type="Pfam" id="PF05618">
    <property type="entry name" value="Zn_protease"/>
    <property type="match status" value="1"/>
</dbReference>
<dbReference type="Proteomes" id="UP000015520">
    <property type="component" value="Unassembled WGS sequence"/>
</dbReference>
<dbReference type="InterPro" id="IPR008503">
    <property type="entry name" value="Asp_endopeptidase"/>
</dbReference>